<dbReference type="GO" id="GO:0017150">
    <property type="term" value="F:tRNA dihydrouridine synthase activity"/>
    <property type="evidence" value="ECO:0007669"/>
    <property type="project" value="InterPro"/>
</dbReference>
<keyword evidence="7" id="KW-0560">Oxidoreductase</keyword>
<feature type="region of interest" description="Disordered" evidence="17">
    <location>
        <begin position="388"/>
        <end position="419"/>
    </location>
</feature>
<dbReference type="InterPro" id="IPR013785">
    <property type="entry name" value="Aldolase_TIM"/>
</dbReference>
<evidence type="ECO:0000256" key="1">
    <source>
        <dbReference type="ARBA" id="ARBA00001917"/>
    </source>
</evidence>
<evidence type="ECO:0000256" key="7">
    <source>
        <dbReference type="ARBA" id="ARBA00023002"/>
    </source>
</evidence>
<evidence type="ECO:0000256" key="4">
    <source>
        <dbReference type="ARBA" id="ARBA00022664"/>
    </source>
</evidence>
<keyword evidence="20" id="KW-1185">Reference proteome</keyword>
<comment type="similarity">
    <text evidence="9">Belongs to the Dus family. Dus1 subfamily.</text>
</comment>
<dbReference type="EC" id="1.3.1.88" evidence="10"/>
<keyword evidence="2" id="KW-0285">Flavoprotein</keyword>
<dbReference type="STRING" id="1051891.A0A0C3M4N5"/>
<dbReference type="EMBL" id="KN822992">
    <property type="protein sequence ID" value="KIO28647.1"/>
    <property type="molecule type" value="Genomic_DNA"/>
</dbReference>
<comment type="cofactor">
    <cofactor evidence="1">
        <name>FMN</name>
        <dbReference type="ChEBI" id="CHEBI:58210"/>
    </cofactor>
</comment>
<keyword evidence="3" id="KW-0288">FMN</keyword>
<comment type="catalytic activity">
    <reaction evidence="11">
        <text>5,6-dihydrouridine(17) in tRNA + NAD(+) = uridine(17) in tRNA + NADH + H(+)</text>
        <dbReference type="Rhea" id="RHEA:53372"/>
        <dbReference type="Rhea" id="RHEA-COMP:13541"/>
        <dbReference type="Rhea" id="RHEA-COMP:13542"/>
        <dbReference type="ChEBI" id="CHEBI:15378"/>
        <dbReference type="ChEBI" id="CHEBI:57540"/>
        <dbReference type="ChEBI" id="CHEBI:57945"/>
        <dbReference type="ChEBI" id="CHEBI:65315"/>
        <dbReference type="ChEBI" id="CHEBI:74443"/>
        <dbReference type="EC" id="1.3.1.88"/>
    </reaction>
    <physiologicalReaction direction="right-to-left" evidence="11">
        <dbReference type="Rhea" id="RHEA:53374"/>
    </physiologicalReaction>
</comment>
<feature type="compositionally biased region" description="Basic and acidic residues" evidence="17">
    <location>
        <begin position="271"/>
        <end position="280"/>
    </location>
</feature>
<dbReference type="InterPro" id="IPR018517">
    <property type="entry name" value="tRNA_hU_synthase_CS"/>
</dbReference>
<organism evidence="19 20">
    <name type="scientific">Tulasnella calospora MUT 4182</name>
    <dbReference type="NCBI Taxonomy" id="1051891"/>
    <lineage>
        <taxon>Eukaryota</taxon>
        <taxon>Fungi</taxon>
        <taxon>Dikarya</taxon>
        <taxon>Basidiomycota</taxon>
        <taxon>Agaricomycotina</taxon>
        <taxon>Agaricomycetes</taxon>
        <taxon>Cantharellales</taxon>
        <taxon>Tulasnellaceae</taxon>
        <taxon>Tulasnella</taxon>
    </lineage>
</organism>
<dbReference type="HOGENOM" id="CLU_013299_5_1_1"/>
<evidence type="ECO:0000256" key="12">
    <source>
        <dbReference type="ARBA" id="ARBA00047652"/>
    </source>
</evidence>
<dbReference type="PANTHER" id="PTHR11082">
    <property type="entry name" value="TRNA-DIHYDROURIDINE SYNTHASE"/>
    <property type="match status" value="1"/>
</dbReference>
<protein>
    <recommendedName>
        <fullName evidence="10">tRNA-dihydrouridine(16/17) synthase [NAD(P)(+)]</fullName>
        <ecNumber evidence="10">1.3.1.88</ecNumber>
    </recommendedName>
</protein>
<dbReference type="SUPFAM" id="SSF51395">
    <property type="entry name" value="FMN-linked oxidoreductases"/>
    <property type="match status" value="1"/>
</dbReference>
<comment type="catalytic activity">
    <reaction evidence="14">
        <text>5,6-dihydrouridine(16) in tRNA + NAD(+) = uridine(16) in tRNA + NADH + H(+)</text>
        <dbReference type="Rhea" id="RHEA:53380"/>
        <dbReference type="Rhea" id="RHEA-COMP:13543"/>
        <dbReference type="Rhea" id="RHEA-COMP:13544"/>
        <dbReference type="ChEBI" id="CHEBI:15378"/>
        <dbReference type="ChEBI" id="CHEBI:57540"/>
        <dbReference type="ChEBI" id="CHEBI:57945"/>
        <dbReference type="ChEBI" id="CHEBI:65315"/>
        <dbReference type="ChEBI" id="CHEBI:74443"/>
        <dbReference type="EC" id="1.3.1.88"/>
    </reaction>
    <physiologicalReaction direction="right-to-left" evidence="14">
        <dbReference type="Rhea" id="RHEA:53382"/>
    </physiologicalReaction>
</comment>
<evidence type="ECO:0000256" key="11">
    <source>
        <dbReference type="ARBA" id="ARBA00047287"/>
    </source>
</evidence>
<dbReference type="Pfam" id="PF01207">
    <property type="entry name" value="Dus"/>
    <property type="match status" value="1"/>
</dbReference>
<sequence>MTTLGSLPANQGKRKLTGWELYKDVLKSPTKIVGPMVDQSELAWRILSRRYGAQLVYTPMISARVFADPGQKIFREDAFNILLGEEGGPEDRPLFIQFAANDPNALLTSAKMVEPYADAIDINFGCPQDIARRGRYGAYLCEDWDLIYKLINTLHVNLSIPVTAKFRIFSDVEKTVRYAQMMERAGAQILTCHGRTREQRGHKAGLADWDQIAAVKKAVSVPVFANGNVLYAEDVERCLSVTGADAYMSAEPQLHNPGIFYTPQSDSKSSPPDEERDRSTHLPHASVALEYLSIIRSIKTPTASSAIKAHLFRLFYPAFLRPENHDLRNRLGAISWQRDGLEGYEDICKEMDKRMKKAMEEGQEEVFPVDDETGLKRVPYWLCQPKVRPPPVSPSSKNEIPKQPTKSSTSLIAPATGSMGDTLESKTIVIATSPEGTLGTVVPVAVDDELECQADVIVQGATSDPPARAGDKRAMDATRTPTEGVTNDAAVEQGDTKRPKLQSTQPE</sequence>
<evidence type="ECO:0000256" key="9">
    <source>
        <dbReference type="ARBA" id="ARBA00038313"/>
    </source>
</evidence>
<evidence type="ECO:0000256" key="14">
    <source>
        <dbReference type="ARBA" id="ARBA00048934"/>
    </source>
</evidence>
<reference evidence="19 20" key="1">
    <citation type="submission" date="2014-04" db="EMBL/GenBank/DDBJ databases">
        <authorList>
            <consortium name="DOE Joint Genome Institute"/>
            <person name="Kuo A."/>
            <person name="Girlanda M."/>
            <person name="Perotto S."/>
            <person name="Kohler A."/>
            <person name="Nagy L.G."/>
            <person name="Floudas D."/>
            <person name="Copeland A."/>
            <person name="Barry K.W."/>
            <person name="Cichocki N."/>
            <person name="Veneault-Fourrey C."/>
            <person name="LaButti K."/>
            <person name="Lindquist E.A."/>
            <person name="Lipzen A."/>
            <person name="Lundell T."/>
            <person name="Morin E."/>
            <person name="Murat C."/>
            <person name="Sun H."/>
            <person name="Tunlid A."/>
            <person name="Henrissat B."/>
            <person name="Grigoriev I.V."/>
            <person name="Hibbett D.S."/>
            <person name="Martin F."/>
            <person name="Nordberg H.P."/>
            <person name="Cantor M.N."/>
            <person name="Hua S.X."/>
        </authorList>
    </citation>
    <scope>NUCLEOTIDE SEQUENCE [LARGE SCALE GENOMIC DNA]</scope>
    <source>
        <strain evidence="19 20">MUT 4182</strain>
    </source>
</reference>
<dbReference type="PROSITE" id="PS01136">
    <property type="entry name" value="UPF0034"/>
    <property type="match status" value="1"/>
</dbReference>
<reference evidence="20" key="2">
    <citation type="submission" date="2015-01" db="EMBL/GenBank/DDBJ databases">
        <title>Evolutionary Origins and Diversification of the Mycorrhizal Mutualists.</title>
        <authorList>
            <consortium name="DOE Joint Genome Institute"/>
            <consortium name="Mycorrhizal Genomics Consortium"/>
            <person name="Kohler A."/>
            <person name="Kuo A."/>
            <person name="Nagy L.G."/>
            <person name="Floudas D."/>
            <person name="Copeland A."/>
            <person name="Barry K.W."/>
            <person name="Cichocki N."/>
            <person name="Veneault-Fourrey C."/>
            <person name="LaButti K."/>
            <person name="Lindquist E.A."/>
            <person name="Lipzen A."/>
            <person name="Lundell T."/>
            <person name="Morin E."/>
            <person name="Murat C."/>
            <person name="Riley R."/>
            <person name="Ohm R."/>
            <person name="Sun H."/>
            <person name="Tunlid A."/>
            <person name="Henrissat B."/>
            <person name="Grigoriev I.V."/>
            <person name="Hibbett D.S."/>
            <person name="Martin F."/>
        </authorList>
    </citation>
    <scope>NUCLEOTIDE SEQUENCE [LARGE SCALE GENOMIC DNA]</scope>
    <source>
        <strain evidence="20">MUT 4182</strain>
    </source>
</reference>
<keyword evidence="8" id="KW-0520">NAD</keyword>
<feature type="region of interest" description="Disordered" evidence="17">
    <location>
        <begin position="456"/>
        <end position="507"/>
    </location>
</feature>
<keyword evidence="4" id="KW-0507">mRNA processing</keyword>
<evidence type="ECO:0000313" key="19">
    <source>
        <dbReference type="EMBL" id="KIO28647.1"/>
    </source>
</evidence>
<evidence type="ECO:0000256" key="16">
    <source>
        <dbReference type="ARBA" id="ARBA00049467"/>
    </source>
</evidence>
<evidence type="ECO:0000256" key="13">
    <source>
        <dbReference type="ARBA" id="ARBA00048342"/>
    </source>
</evidence>
<keyword evidence="5" id="KW-0819">tRNA processing</keyword>
<dbReference type="Proteomes" id="UP000054248">
    <property type="component" value="Unassembled WGS sequence"/>
</dbReference>
<evidence type="ECO:0000256" key="2">
    <source>
        <dbReference type="ARBA" id="ARBA00022630"/>
    </source>
</evidence>
<feature type="domain" description="DUS-like FMN-binding" evidence="18">
    <location>
        <begin position="33"/>
        <end position="337"/>
    </location>
</feature>
<gene>
    <name evidence="19" type="ORF">M407DRAFT_179787</name>
</gene>
<evidence type="ECO:0000256" key="3">
    <source>
        <dbReference type="ARBA" id="ARBA00022643"/>
    </source>
</evidence>
<evidence type="ECO:0000259" key="18">
    <source>
        <dbReference type="Pfam" id="PF01207"/>
    </source>
</evidence>
<evidence type="ECO:0000313" key="20">
    <source>
        <dbReference type="Proteomes" id="UP000054248"/>
    </source>
</evidence>
<comment type="catalytic activity">
    <reaction evidence="15">
        <text>a 5,6-dihydrouridine in mRNA + NADP(+) = a uridine in mRNA + NADPH + H(+)</text>
        <dbReference type="Rhea" id="RHEA:69855"/>
        <dbReference type="Rhea" id="RHEA-COMP:14658"/>
        <dbReference type="Rhea" id="RHEA-COMP:17789"/>
        <dbReference type="ChEBI" id="CHEBI:15378"/>
        <dbReference type="ChEBI" id="CHEBI:57783"/>
        <dbReference type="ChEBI" id="CHEBI:58349"/>
        <dbReference type="ChEBI" id="CHEBI:65315"/>
        <dbReference type="ChEBI" id="CHEBI:74443"/>
    </reaction>
    <physiologicalReaction direction="right-to-left" evidence="15">
        <dbReference type="Rhea" id="RHEA:69857"/>
    </physiologicalReaction>
</comment>
<name>A0A0C3M4N5_9AGAM</name>
<dbReference type="GO" id="GO:0050660">
    <property type="term" value="F:flavin adenine dinucleotide binding"/>
    <property type="evidence" value="ECO:0007669"/>
    <property type="project" value="InterPro"/>
</dbReference>
<evidence type="ECO:0000256" key="8">
    <source>
        <dbReference type="ARBA" id="ARBA00023027"/>
    </source>
</evidence>
<evidence type="ECO:0000256" key="5">
    <source>
        <dbReference type="ARBA" id="ARBA00022694"/>
    </source>
</evidence>
<dbReference type="Gene3D" id="3.20.20.70">
    <property type="entry name" value="Aldolase class I"/>
    <property type="match status" value="1"/>
</dbReference>
<evidence type="ECO:0000256" key="17">
    <source>
        <dbReference type="SAM" id="MobiDB-lite"/>
    </source>
</evidence>
<dbReference type="AlphaFoldDB" id="A0A0C3M4N5"/>
<feature type="region of interest" description="Disordered" evidence="17">
    <location>
        <begin position="258"/>
        <end position="282"/>
    </location>
</feature>
<dbReference type="GO" id="GO:0006397">
    <property type="term" value="P:mRNA processing"/>
    <property type="evidence" value="ECO:0007669"/>
    <property type="project" value="UniProtKB-KW"/>
</dbReference>
<evidence type="ECO:0000256" key="6">
    <source>
        <dbReference type="ARBA" id="ARBA00022857"/>
    </source>
</evidence>
<proteinExistence type="inferred from homology"/>
<comment type="catalytic activity">
    <reaction evidence="16">
        <text>5,6-dihydrouridine(17) in tRNA + NADP(+) = uridine(17) in tRNA + NADPH + H(+)</text>
        <dbReference type="Rhea" id="RHEA:53368"/>
        <dbReference type="Rhea" id="RHEA-COMP:13541"/>
        <dbReference type="Rhea" id="RHEA-COMP:13542"/>
        <dbReference type="ChEBI" id="CHEBI:15378"/>
        <dbReference type="ChEBI" id="CHEBI:57783"/>
        <dbReference type="ChEBI" id="CHEBI:58349"/>
        <dbReference type="ChEBI" id="CHEBI:65315"/>
        <dbReference type="ChEBI" id="CHEBI:74443"/>
        <dbReference type="EC" id="1.3.1.88"/>
    </reaction>
    <physiologicalReaction direction="right-to-left" evidence="16">
        <dbReference type="Rhea" id="RHEA:53370"/>
    </physiologicalReaction>
</comment>
<accession>A0A0C3M4N5</accession>
<keyword evidence="6" id="KW-0521">NADP</keyword>
<comment type="catalytic activity">
    <reaction evidence="12">
        <text>5,6-dihydrouridine(16) in tRNA + NADP(+) = uridine(16) in tRNA + NADPH + H(+)</text>
        <dbReference type="Rhea" id="RHEA:53376"/>
        <dbReference type="Rhea" id="RHEA-COMP:13543"/>
        <dbReference type="Rhea" id="RHEA-COMP:13544"/>
        <dbReference type="ChEBI" id="CHEBI:15378"/>
        <dbReference type="ChEBI" id="CHEBI:57783"/>
        <dbReference type="ChEBI" id="CHEBI:58349"/>
        <dbReference type="ChEBI" id="CHEBI:65315"/>
        <dbReference type="ChEBI" id="CHEBI:74443"/>
        <dbReference type="EC" id="1.3.1.88"/>
    </reaction>
    <physiologicalReaction direction="right-to-left" evidence="12">
        <dbReference type="Rhea" id="RHEA:53378"/>
    </physiologicalReaction>
</comment>
<dbReference type="PANTHER" id="PTHR11082:SF5">
    <property type="entry name" value="TRNA-DIHYDROURIDINE(16_17) SYNTHASE [NAD(P)(+)]-LIKE"/>
    <property type="match status" value="1"/>
</dbReference>
<dbReference type="OrthoDB" id="272303at2759"/>
<evidence type="ECO:0000256" key="15">
    <source>
        <dbReference type="ARBA" id="ARBA00049447"/>
    </source>
</evidence>
<dbReference type="CDD" id="cd02801">
    <property type="entry name" value="DUS_like_FMN"/>
    <property type="match status" value="1"/>
</dbReference>
<evidence type="ECO:0000256" key="10">
    <source>
        <dbReference type="ARBA" id="ARBA00038890"/>
    </source>
</evidence>
<comment type="catalytic activity">
    <reaction evidence="13">
        <text>a 5,6-dihydrouridine in mRNA + NAD(+) = a uridine in mRNA + NADH + H(+)</text>
        <dbReference type="Rhea" id="RHEA:69851"/>
        <dbReference type="Rhea" id="RHEA-COMP:14658"/>
        <dbReference type="Rhea" id="RHEA-COMP:17789"/>
        <dbReference type="ChEBI" id="CHEBI:15378"/>
        <dbReference type="ChEBI" id="CHEBI:57540"/>
        <dbReference type="ChEBI" id="CHEBI:57945"/>
        <dbReference type="ChEBI" id="CHEBI:65315"/>
        <dbReference type="ChEBI" id="CHEBI:74443"/>
    </reaction>
    <physiologicalReaction direction="right-to-left" evidence="13">
        <dbReference type="Rhea" id="RHEA:69853"/>
    </physiologicalReaction>
</comment>
<dbReference type="InterPro" id="IPR035587">
    <property type="entry name" value="DUS-like_FMN-bd"/>
</dbReference>